<protein>
    <recommendedName>
        <fullName evidence="3">Tubby C-terminal domain-containing protein</fullName>
    </recommendedName>
</protein>
<feature type="domain" description="Tubby C-terminal" evidence="3">
    <location>
        <begin position="556"/>
        <end position="681"/>
    </location>
</feature>
<dbReference type="AlphaFoldDB" id="A0A0G4GA43"/>
<dbReference type="EMBL" id="CDMZ01001015">
    <property type="protein sequence ID" value="CEM25733.1"/>
    <property type="molecule type" value="Genomic_DNA"/>
</dbReference>
<organism evidence="4">
    <name type="scientific">Chromera velia CCMP2878</name>
    <dbReference type="NCBI Taxonomy" id="1169474"/>
    <lineage>
        <taxon>Eukaryota</taxon>
        <taxon>Sar</taxon>
        <taxon>Alveolata</taxon>
        <taxon>Colpodellida</taxon>
        <taxon>Chromeraceae</taxon>
        <taxon>Chromera</taxon>
    </lineage>
</organism>
<evidence type="ECO:0000256" key="2">
    <source>
        <dbReference type="SAM" id="MobiDB-lite"/>
    </source>
</evidence>
<feature type="compositionally biased region" description="Polar residues" evidence="2">
    <location>
        <begin position="20"/>
        <end position="35"/>
    </location>
</feature>
<dbReference type="PANTHER" id="PTHR16517:SF7">
    <property type="entry name" value="PROTEIN KING TUBBY"/>
    <property type="match status" value="1"/>
</dbReference>
<dbReference type="PRINTS" id="PR01573">
    <property type="entry name" value="SUPERTUBBY"/>
</dbReference>
<dbReference type="InterPro" id="IPR000007">
    <property type="entry name" value="Tubby_C"/>
</dbReference>
<name>A0A0G4GA43_9ALVE</name>
<dbReference type="InterPro" id="IPR025659">
    <property type="entry name" value="Tubby-like_C"/>
</dbReference>
<feature type="compositionally biased region" description="Basic and acidic residues" evidence="2">
    <location>
        <begin position="367"/>
        <end position="386"/>
    </location>
</feature>
<dbReference type="SUPFAM" id="SSF54518">
    <property type="entry name" value="Tubby C-terminal domain-like"/>
    <property type="match status" value="1"/>
</dbReference>
<feature type="region of interest" description="Disordered" evidence="2">
    <location>
        <begin position="1"/>
        <end position="46"/>
    </location>
</feature>
<evidence type="ECO:0000313" key="4">
    <source>
        <dbReference type="EMBL" id="CEM25733.1"/>
    </source>
</evidence>
<proteinExistence type="inferred from homology"/>
<dbReference type="PANTHER" id="PTHR16517">
    <property type="entry name" value="TUBBY-RELATED"/>
    <property type="match status" value="1"/>
</dbReference>
<reference evidence="4" key="1">
    <citation type="submission" date="2014-11" db="EMBL/GenBank/DDBJ databases">
        <authorList>
            <person name="Otto D Thomas"/>
            <person name="Naeem Raeece"/>
        </authorList>
    </citation>
    <scope>NUCLEOTIDE SEQUENCE</scope>
</reference>
<accession>A0A0G4GA43</accession>
<gene>
    <name evidence="4" type="ORF">Cvel_4395</name>
</gene>
<feature type="region of interest" description="Disordered" evidence="2">
    <location>
        <begin position="344"/>
        <end position="395"/>
    </location>
</feature>
<dbReference type="Pfam" id="PF01167">
    <property type="entry name" value="Tub"/>
    <property type="match status" value="2"/>
</dbReference>
<dbReference type="Gene3D" id="3.20.90.10">
    <property type="entry name" value="Tubby Protein, Chain A"/>
    <property type="match status" value="1"/>
</dbReference>
<evidence type="ECO:0000259" key="3">
    <source>
        <dbReference type="Pfam" id="PF01167"/>
    </source>
</evidence>
<comment type="similarity">
    <text evidence="1">Belongs to the TUB family.</text>
</comment>
<feature type="domain" description="Tubby C-terminal" evidence="3">
    <location>
        <begin position="686"/>
        <end position="763"/>
    </location>
</feature>
<evidence type="ECO:0000256" key="1">
    <source>
        <dbReference type="ARBA" id="ARBA00007129"/>
    </source>
</evidence>
<sequence>MYNDPLGHGQEPLVAMPQDHWSTTPNGDGNTVPAGSSSSSSSSAEGHLVKTFHHSLSLGSSTREGEVSIAPNLYDPLQQPLPTVGGEAGAYHHYQEPPPLHDHQTDPLLFQQQQEQMMQGTSGVMPGIGVGGHGFASVPSLESSSASLHVTAAEGPTLSSHGAVGGESDDIRGDLHSVPLPPHDTSLPLEAQRDPADWSDLSHVNVIVVHVFSRPSNEMEIEALKATPLSERDFSVLNYETPKVAQDASEATETGFDVEIPLTTWSLETRAAVPRRTFEESPFLRNGLTQLRRESAEQDSLEVKIRGAKSLLSAEGVWLCLDHSAKVVAARQKDAEFSAAQALAQAMESESGQGRDSEGPLPSVGDVRGDLGEGRNGRGHLKKEEESGSGVEGKVSEEGVTVGECEAACEFDPLQHPHMNLFSIFSCAKLLGLDYVAVPCLNEIGRALSWQSVSLAAFAAHKYKDPRLLEKCYWFLKEGICSFQFTPSWLHLAVSASTSAGKGEEGGPPDEGIVVPGTNTRFEGAFLAYRTLRTPLMTFENVLAEVNRRKIEAIRPHEGYTLCKLCRFRGEYGAYPHVYSLRLDHSNDLMLQAGKEEENSSCAVFSDAHSTSPHSEAYIGLVEPNFWGTSFTLYDWGCEAAVKRDPIGKHFPVHERKELASIKFEMNVLGDSPRKIAVHIERDGKKIELNNIPPRWDRNLNSYALPFFGRVKLASAKNFQLMMNGNPNDIILMFGKVSKDVFALDFRHPLTQLDAFAIAIASLAKKRAVA</sequence>
<dbReference type="VEuPathDB" id="CryptoDB:Cvel_4395"/>